<comment type="catalytic activity">
    <reaction evidence="6">
        <text>cis-stilbene oxide + H2O = (1R,2R)-hydrobenzoin</text>
        <dbReference type="Rhea" id="RHEA:23900"/>
        <dbReference type="ChEBI" id="CHEBI:15377"/>
        <dbReference type="ChEBI" id="CHEBI:50004"/>
        <dbReference type="ChEBI" id="CHEBI:50014"/>
        <dbReference type="EC" id="3.3.2.9"/>
    </reaction>
</comment>
<dbReference type="Gene3D" id="3.40.50.1820">
    <property type="entry name" value="alpha/beta hydrolase"/>
    <property type="match status" value="1"/>
</dbReference>
<dbReference type="InterPro" id="IPR000639">
    <property type="entry name" value="Epox_hydrolase-like"/>
</dbReference>
<comment type="caution">
    <text evidence="9">The sequence shown here is derived from an EMBL/GenBank/DDBJ whole genome shotgun (WGS) entry which is preliminary data.</text>
</comment>
<comment type="subcellular location">
    <subcellularLocation>
        <location evidence="6">Endoplasmic reticulum membrane</location>
    </subcellularLocation>
    <subcellularLocation>
        <location evidence="2">Microsome membrane</location>
        <topology evidence="2">Single-pass membrane protein</topology>
    </subcellularLocation>
</comment>
<dbReference type="Pfam" id="PF06441">
    <property type="entry name" value="EHN"/>
    <property type="match status" value="1"/>
</dbReference>
<feature type="active site" description="Proton acceptor" evidence="7">
    <location>
        <position position="422"/>
    </location>
</feature>
<dbReference type="InterPro" id="IPR010497">
    <property type="entry name" value="Epoxide_hydro_N"/>
</dbReference>
<feature type="active site" description="Nucleophile" evidence="7">
    <location>
        <position position="229"/>
    </location>
</feature>
<evidence type="ECO:0000256" key="3">
    <source>
        <dbReference type="ARBA" id="ARBA00010088"/>
    </source>
</evidence>
<dbReference type="GO" id="GO:0097176">
    <property type="term" value="P:epoxide metabolic process"/>
    <property type="evidence" value="ECO:0007669"/>
    <property type="project" value="TreeGrafter"/>
</dbReference>
<organism evidence="9 10">
    <name type="scientific">Henosepilachna vigintioctopunctata</name>
    <dbReference type="NCBI Taxonomy" id="420089"/>
    <lineage>
        <taxon>Eukaryota</taxon>
        <taxon>Metazoa</taxon>
        <taxon>Ecdysozoa</taxon>
        <taxon>Arthropoda</taxon>
        <taxon>Hexapoda</taxon>
        <taxon>Insecta</taxon>
        <taxon>Pterygota</taxon>
        <taxon>Neoptera</taxon>
        <taxon>Endopterygota</taxon>
        <taxon>Coleoptera</taxon>
        <taxon>Polyphaga</taxon>
        <taxon>Cucujiformia</taxon>
        <taxon>Coccinelloidea</taxon>
        <taxon>Coccinellidae</taxon>
        <taxon>Epilachninae</taxon>
        <taxon>Epilachnini</taxon>
        <taxon>Henosepilachna</taxon>
    </lineage>
</organism>
<keyword evidence="4 6" id="KW-0058">Aromatic hydrocarbons catabolism</keyword>
<dbReference type="InterPro" id="IPR029058">
    <property type="entry name" value="AB_hydrolase_fold"/>
</dbReference>
<evidence type="ECO:0000259" key="8">
    <source>
        <dbReference type="Pfam" id="PF06441"/>
    </source>
</evidence>
<keyword evidence="6" id="KW-0256">Endoplasmic reticulum</keyword>
<dbReference type="SUPFAM" id="SSF53474">
    <property type="entry name" value="alpha/beta-Hydrolases"/>
    <property type="match status" value="1"/>
</dbReference>
<dbReference type="PANTHER" id="PTHR21661">
    <property type="entry name" value="EPOXIDE HYDROLASE 1-RELATED"/>
    <property type="match status" value="1"/>
</dbReference>
<evidence type="ECO:0000313" key="10">
    <source>
        <dbReference type="Proteomes" id="UP001431783"/>
    </source>
</evidence>
<feature type="domain" description="Epoxide hydrolase N-terminal" evidence="8">
    <location>
        <begin position="54"/>
        <end position="163"/>
    </location>
</feature>
<evidence type="ECO:0000256" key="7">
    <source>
        <dbReference type="PIRSR" id="PIRSR001112-1"/>
    </source>
</evidence>
<accession>A0AAW1U391</accession>
<dbReference type="EMBL" id="JARQZJ010000032">
    <property type="protein sequence ID" value="KAK9875016.1"/>
    <property type="molecule type" value="Genomic_DNA"/>
</dbReference>
<dbReference type="GO" id="GO:0005789">
    <property type="term" value="C:endoplasmic reticulum membrane"/>
    <property type="evidence" value="ECO:0007669"/>
    <property type="project" value="UniProtKB-SubCell"/>
</dbReference>
<dbReference type="PRINTS" id="PR00412">
    <property type="entry name" value="EPOXHYDRLASE"/>
</dbReference>
<sequence>MACCLLISFLVFIPVSIIFVLKKYWDKLSEIPPVPKLKNEWWGPGQPEGEDNSIKPFEINISDEVINDLHHRLRNTRPLAPPLEGTRHEYGINSNLTKEITDFWMNKYDIRQREKFLNQYPQFKTKIQGLNIHFLHVKPKETQGLKVLPLLILHGWPGSVREFYEFIPILTTPQKGRNFVFEVIAPSLPGFGFSDPAVRPGLSSPQIAVILKNLMLRLNFDRFYMQAGDWGSVVMSDMAVLFPEHVIAVHNNFCMDISAKAIIKRILYGFWPSLIVEKKYQHLIYPTKAFFKRILAKTGYFHIQATKPDTVGSALSDSPMGLAAYILEKFIDKEGQLTKRFTMEALLDNVMIYWINNCMTTAMRLYAEKYNKKNIDLGVDKIPVPVPTGCARFHFDMAYFPEALLKDKYPNLIHISDHEQGHFAALECPEVLATEFYNFIEKVLKLQNN</sequence>
<evidence type="ECO:0000313" key="9">
    <source>
        <dbReference type="EMBL" id="KAK9875016.1"/>
    </source>
</evidence>
<evidence type="ECO:0000256" key="1">
    <source>
        <dbReference type="ARBA" id="ARBA00000221"/>
    </source>
</evidence>
<dbReference type="InterPro" id="IPR016292">
    <property type="entry name" value="Epoxide_hydrolase"/>
</dbReference>
<dbReference type="EC" id="3.3.2.9" evidence="6"/>
<feature type="active site" description="Proton donor" evidence="7">
    <location>
        <position position="366"/>
    </location>
</feature>
<name>A0AAW1U391_9CUCU</name>
<protein>
    <recommendedName>
        <fullName evidence="6">Epoxide hydrolase</fullName>
        <ecNumber evidence="6">3.3.2.9</ecNumber>
    </recommendedName>
</protein>
<evidence type="ECO:0000256" key="6">
    <source>
        <dbReference type="PIRNR" id="PIRNR001112"/>
    </source>
</evidence>
<dbReference type="Proteomes" id="UP001431783">
    <property type="component" value="Unassembled WGS sequence"/>
</dbReference>
<reference evidence="9 10" key="1">
    <citation type="submission" date="2023-03" db="EMBL/GenBank/DDBJ databases">
        <title>Genome insight into feeding habits of ladybird beetles.</title>
        <authorList>
            <person name="Li H.-S."/>
            <person name="Huang Y.-H."/>
            <person name="Pang H."/>
        </authorList>
    </citation>
    <scope>NUCLEOTIDE SEQUENCE [LARGE SCALE GENOMIC DNA]</scope>
    <source>
        <strain evidence="9">SYSU_2023b</strain>
        <tissue evidence="9">Whole body</tissue>
    </source>
</reference>
<dbReference type="GO" id="GO:0033961">
    <property type="term" value="F:cis-stilbene-oxide hydrolase activity"/>
    <property type="evidence" value="ECO:0007669"/>
    <property type="project" value="UniProtKB-UniRule"/>
</dbReference>
<keyword evidence="5 6" id="KW-0378">Hydrolase</keyword>
<proteinExistence type="inferred from homology"/>
<dbReference type="PANTHER" id="PTHR21661:SF35">
    <property type="entry name" value="EPOXIDE HYDROLASE"/>
    <property type="match status" value="1"/>
</dbReference>
<dbReference type="PIRSF" id="PIRSF001112">
    <property type="entry name" value="Epoxide_hydrolase"/>
    <property type="match status" value="1"/>
</dbReference>
<evidence type="ECO:0000256" key="5">
    <source>
        <dbReference type="ARBA" id="ARBA00022801"/>
    </source>
</evidence>
<dbReference type="AlphaFoldDB" id="A0AAW1U391"/>
<comment type="similarity">
    <text evidence="3 6">Belongs to the peptidase S33 family.</text>
</comment>
<comment type="function">
    <text evidence="6">Catalyzes juvenile hormone hydrolysis.</text>
</comment>
<evidence type="ECO:0000256" key="2">
    <source>
        <dbReference type="ARBA" id="ARBA00004111"/>
    </source>
</evidence>
<keyword evidence="6" id="KW-0472">Membrane</keyword>
<keyword evidence="10" id="KW-1185">Reference proteome</keyword>
<gene>
    <name evidence="9" type="ORF">WA026_005826</name>
</gene>
<comment type="catalytic activity">
    <reaction evidence="1 6">
        <text>1-(4-methoxyphenyl)-N-methyl-N-[(3-methyloxetan-3-yl)methyl]methanamine + H2O = 2-{[(4-methoxybenzyl)(methyl)amino]methyl}-2-methylpropane-1,3-diol</text>
        <dbReference type="Rhea" id="RHEA:55764"/>
        <dbReference type="ChEBI" id="CHEBI:15377"/>
        <dbReference type="ChEBI" id="CHEBI:139161"/>
        <dbReference type="ChEBI" id="CHEBI:139164"/>
        <dbReference type="EC" id="3.3.2.9"/>
    </reaction>
</comment>
<evidence type="ECO:0000256" key="4">
    <source>
        <dbReference type="ARBA" id="ARBA00022797"/>
    </source>
</evidence>